<keyword evidence="2" id="KW-0645">Protease</keyword>
<evidence type="ECO:0000313" key="3">
    <source>
        <dbReference type="Proteomes" id="UP000034108"/>
    </source>
</evidence>
<dbReference type="AlphaFoldDB" id="A0A0G0VF70"/>
<keyword evidence="2" id="KW-0378">Hydrolase</keyword>
<keyword evidence="2" id="KW-0121">Carboxypeptidase</keyword>
<dbReference type="InterPro" id="IPR009045">
    <property type="entry name" value="Zn_M74/Hedgehog-like"/>
</dbReference>
<dbReference type="Gene3D" id="3.30.1380.10">
    <property type="match status" value="1"/>
</dbReference>
<proteinExistence type="predicted"/>
<name>A0A0G0VF70_9BACT</name>
<sequence length="201" mass="22276">SYMILYLINPDLVKFKSLKINVIKPIELDIVKAGSDNGAAADGVSASCLTESETGIIPTEIAKEGDRSIHKDMISPLQKASELAQKNGKILQITIHGGFRTMAEQEKKWQEALTKYGSEDAARKKVAKPSCNAPHLTGRAIDICFKNNLICGKITGEFANFSNDDVFLLQNIMKEAGFKRYCAEWWHFEYNLSASSNRCSP</sequence>
<organism evidence="2 3">
    <name type="scientific">Candidatus Magasanikbacteria bacterium GW2011_GWC2_41_17</name>
    <dbReference type="NCBI Taxonomy" id="1619048"/>
    <lineage>
        <taxon>Bacteria</taxon>
        <taxon>Candidatus Magasanikiibacteriota</taxon>
    </lineage>
</organism>
<dbReference type="STRING" id="1619048.UU49_C0006G0049"/>
<dbReference type="Pfam" id="PF02557">
    <property type="entry name" value="VanY"/>
    <property type="match status" value="1"/>
</dbReference>
<dbReference type="SUPFAM" id="SSF55166">
    <property type="entry name" value="Hedgehog/DD-peptidase"/>
    <property type="match status" value="1"/>
</dbReference>
<dbReference type="GO" id="GO:0006508">
    <property type="term" value="P:proteolysis"/>
    <property type="evidence" value="ECO:0007669"/>
    <property type="project" value="InterPro"/>
</dbReference>
<accession>A0A0G0VF70</accession>
<protein>
    <submittedName>
        <fullName evidence="2">D-alanyl-D-alanine carboxypeptidase</fullName>
    </submittedName>
</protein>
<feature type="non-terminal residue" evidence="2">
    <location>
        <position position="1"/>
    </location>
</feature>
<gene>
    <name evidence="2" type="ORF">UU49_C0006G0049</name>
</gene>
<dbReference type="InterPro" id="IPR003709">
    <property type="entry name" value="VanY-like_core_dom"/>
</dbReference>
<evidence type="ECO:0000313" key="2">
    <source>
        <dbReference type="EMBL" id="KKR99493.1"/>
    </source>
</evidence>
<dbReference type="EMBL" id="LCAV01000006">
    <property type="protein sequence ID" value="KKR99493.1"/>
    <property type="molecule type" value="Genomic_DNA"/>
</dbReference>
<evidence type="ECO:0000259" key="1">
    <source>
        <dbReference type="Pfam" id="PF02557"/>
    </source>
</evidence>
<reference evidence="2 3" key="1">
    <citation type="journal article" date="2015" name="Nature">
        <title>rRNA introns, odd ribosomes, and small enigmatic genomes across a large radiation of phyla.</title>
        <authorList>
            <person name="Brown C.T."/>
            <person name="Hug L.A."/>
            <person name="Thomas B.C."/>
            <person name="Sharon I."/>
            <person name="Castelle C.J."/>
            <person name="Singh A."/>
            <person name="Wilkins M.J."/>
            <person name="Williams K.H."/>
            <person name="Banfield J.F."/>
        </authorList>
    </citation>
    <scope>NUCLEOTIDE SEQUENCE [LARGE SCALE GENOMIC DNA]</scope>
</reference>
<feature type="domain" description="D-alanyl-D-alanine carboxypeptidase-like core" evidence="1">
    <location>
        <begin position="68"/>
        <end position="190"/>
    </location>
</feature>
<dbReference type="GO" id="GO:0004180">
    <property type="term" value="F:carboxypeptidase activity"/>
    <property type="evidence" value="ECO:0007669"/>
    <property type="project" value="UniProtKB-KW"/>
</dbReference>
<dbReference type="Proteomes" id="UP000034108">
    <property type="component" value="Unassembled WGS sequence"/>
</dbReference>
<comment type="caution">
    <text evidence="2">The sequence shown here is derived from an EMBL/GenBank/DDBJ whole genome shotgun (WGS) entry which is preliminary data.</text>
</comment>